<feature type="region of interest" description="Disordered" evidence="1">
    <location>
        <begin position="231"/>
        <end position="290"/>
    </location>
</feature>
<feature type="compositionally biased region" description="Basic and acidic residues" evidence="1">
    <location>
        <begin position="236"/>
        <end position="255"/>
    </location>
</feature>
<dbReference type="Pfam" id="PF10650">
    <property type="entry name" value="zf-C3H1"/>
    <property type="match status" value="1"/>
</dbReference>
<evidence type="ECO:0000256" key="1">
    <source>
        <dbReference type="SAM" id="MobiDB-lite"/>
    </source>
</evidence>
<dbReference type="Proteomes" id="UP001329430">
    <property type="component" value="Chromosome 5"/>
</dbReference>
<feature type="domain" description="Putative zinc-finger" evidence="2">
    <location>
        <begin position="662"/>
        <end position="680"/>
    </location>
</feature>
<evidence type="ECO:0000313" key="3">
    <source>
        <dbReference type="EMBL" id="KAK5643285.1"/>
    </source>
</evidence>
<evidence type="ECO:0000313" key="4">
    <source>
        <dbReference type="Proteomes" id="UP001329430"/>
    </source>
</evidence>
<sequence length="682" mass="77893">MKKMEMIPLTESCDDREEGEIIDDLEDVSDSSMFPDSPEDFGKSVSPPELLSAVCLSSVSSNEYYRTCGRDFYDDETFSSCNKNKKQWKHKRKRTICHDLKRRNSHVRHRRRISIEILSDSDTDYVDPNYAKQLKDALKRESPQELHNSLRTRLKGFIDPGSEDESSLNVLRNIALHSTKPPEALEENQSESKDDNKQSKDLIKENFEDHELYQLRMAALKSVVLEKHEQRKKKNAKLEMNLKHDTGDIDKENDRSVINNDTELKSLKQNSDSNGNCSATQQEELTHNNGEAADEDVDILRAMLLANMTKTLAAKFPTPTNSAKELAQVENANVKPTTAGQTCVANHVIIKPLIINVNNDSDSDVGFSENENSFKDTVTEFLKKQRAEVENVKKKEVTLNRSDDTLMDKSVMKLLPHSQQLEYKQLKQRLINARKRNKLRRPSQRISESKRDQAQVITKKVPKVKIDTSASSTTSNIKVTKSVQERKNTQSSTNLQKTLNELQIRKNGRLQMKGKYRSLGVLLHRINQASNIRRQYEIEVKKQLHELQKLRVKLATSHQNFTNLVQHLVKEKLVIDQRTYKIIKTPAASPAPVTSTPKQVTKDKLHQFVPTSPKSTTQTEMVLLEPNDVTKVFVKESDVIPKYISPLDNRDGIGINDPLMTLCPYDVLGTCKDKECQYMHCA</sequence>
<name>A0AAN7V7E5_9COLE</name>
<reference evidence="3 4" key="1">
    <citation type="journal article" date="2024" name="Insects">
        <title>An Improved Chromosome-Level Genome Assembly of the Firefly Pyrocoelia pectoralis.</title>
        <authorList>
            <person name="Fu X."/>
            <person name="Meyer-Rochow V.B."/>
            <person name="Ballantyne L."/>
            <person name="Zhu X."/>
        </authorList>
    </citation>
    <scope>NUCLEOTIDE SEQUENCE [LARGE SCALE GENOMIC DNA]</scope>
    <source>
        <strain evidence="3">XCY_ONT2</strain>
    </source>
</reference>
<dbReference type="InterPro" id="IPR019607">
    <property type="entry name" value="Putative_zinc-finger_domain"/>
</dbReference>
<accession>A0AAN7V7E5</accession>
<feature type="region of interest" description="Disordered" evidence="1">
    <location>
        <begin position="178"/>
        <end position="199"/>
    </location>
</feature>
<feature type="compositionally biased region" description="Basic and acidic residues" evidence="1">
    <location>
        <begin position="190"/>
        <end position="199"/>
    </location>
</feature>
<protein>
    <recommendedName>
        <fullName evidence="2">Putative zinc-finger domain-containing protein</fullName>
    </recommendedName>
</protein>
<gene>
    <name evidence="3" type="ORF">RI129_007130</name>
</gene>
<dbReference type="EMBL" id="JAVRBK010000005">
    <property type="protein sequence ID" value="KAK5643285.1"/>
    <property type="molecule type" value="Genomic_DNA"/>
</dbReference>
<feature type="compositionally biased region" description="Polar residues" evidence="1">
    <location>
        <begin position="256"/>
        <end position="289"/>
    </location>
</feature>
<comment type="caution">
    <text evidence="3">The sequence shown here is derived from an EMBL/GenBank/DDBJ whole genome shotgun (WGS) entry which is preliminary data.</text>
</comment>
<organism evidence="3 4">
    <name type="scientific">Pyrocoelia pectoralis</name>
    <dbReference type="NCBI Taxonomy" id="417401"/>
    <lineage>
        <taxon>Eukaryota</taxon>
        <taxon>Metazoa</taxon>
        <taxon>Ecdysozoa</taxon>
        <taxon>Arthropoda</taxon>
        <taxon>Hexapoda</taxon>
        <taxon>Insecta</taxon>
        <taxon>Pterygota</taxon>
        <taxon>Neoptera</taxon>
        <taxon>Endopterygota</taxon>
        <taxon>Coleoptera</taxon>
        <taxon>Polyphaga</taxon>
        <taxon>Elateriformia</taxon>
        <taxon>Elateroidea</taxon>
        <taxon>Lampyridae</taxon>
        <taxon>Lampyrinae</taxon>
        <taxon>Pyrocoelia</taxon>
    </lineage>
</organism>
<keyword evidence="4" id="KW-1185">Reference proteome</keyword>
<evidence type="ECO:0000259" key="2">
    <source>
        <dbReference type="Pfam" id="PF10650"/>
    </source>
</evidence>
<dbReference type="AlphaFoldDB" id="A0AAN7V7E5"/>
<proteinExistence type="predicted"/>